<dbReference type="InterPro" id="IPR016147">
    <property type="entry name" value="Pili_assmbl_chaperone_N"/>
</dbReference>
<dbReference type="PANTHER" id="PTHR30251">
    <property type="entry name" value="PILUS ASSEMBLY CHAPERONE"/>
    <property type="match status" value="1"/>
</dbReference>
<feature type="domain" description="Pili assembly chaperone N-terminal" evidence="7">
    <location>
        <begin position="23"/>
        <end position="145"/>
    </location>
</feature>
<dbReference type="PANTHER" id="PTHR30251:SF2">
    <property type="entry name" value="FIMBRIAL CHAPERONE YADV-RELATED"/>
    <property type="match status" value="1"/>
</dbReference>
<evidence type="ECO:0000256" key="5">
    <source>
        <dbReference type="ARBA" id="ARBA00023186"/>
    </source>
</evidence>
<dbReference type="Gene3D" id="2.60.40.10">
    <property type="entry name" value="Immunoglobulins"/>
    <property type="match status" value="2"/>
</dbReference>
<dbReference type="InterPro" id="IPR016148">
    <property type="entry name" value="Pili_assmbl_chaperone_C"/>
</dbReference>
<evidence type="ECO:0000256" key="6">
    <source>
        <dbReference type="SAM" id="SignalP"/>
    </source>
</evidence>
<keyword evidence="3 6" id="KW-0732">Signal</keyword>
<sequence>MIKFFIVLIFSGMSLTAIADNRGIVLDKTRVIFTESQKNASVTVTNKSQQNVWLLRSWIETYDGKKDTPFIITPPLYRLDEGGSIQLRINRKNSFNFPDDRESVYLLNALIIPPADSDGTKSSENLSGGVQISINSRIKVFYRPVLLNNGDVKVAHEKLQFSNHHKYIKINNPTPFFQTLSNVLIDNVKYTNNSVDYMIPPFDSLKLDVNNPPKKISLSTINDFGGLTAERVFIF</sequence>
<dbReference type="InterPro" id="IPR013783">
    <property type="entry name" value="Ig-like_fold"/>
</dbReference>
<dbReference type="PRINTS" id="PR00969">
    <property type="entry name" value="CHAPERONPILI"/>
</dbReference>
<dbReference type="InterPro" id="IPR050643">
    <property type="entry name" value="Periplasmic_pilus_chap"/>
</dbReference>
<reference evidence="9" key="1">
    <citation type="submission" date="2018-07" db="EMBL/GenBank/DDBJ databases">
        <authorList>
            <consortium name="PulseNet: The National Subtyping Network for Foodborne Disease Surveillance"/>
            <person name="Tarr C.L."/>
            <person name="Trees E."/>
            <person name="Katz L.S."/>
            <person name="Carleton-Romer H.A."/>
            <person name="Stroika S."/>
            <person name="Kucerova Z."/>
            <person name="Roache K.F."/>
            <person name="Sabol A.L."/>
            <person name="Besser J."/>
            <person name="Gerner-Smidt P."/>
        </authorList>
    </citation>
    <scope>NUCLEOTIDE SEQUENCE</scope>
    <source>
        <strain evidence="9">PNUSAS031704</strain>
    </source>
</reference>
<keyword evidence="5" id="KW-0143">Chaperone</keyword>
<evidence type="ECO:0000259" key="8">
    <source>
        <dbReference type="Pfam" id="PF02753"/>
    </source>
</evidence>
<dbReference type="EMBL" id="AAGACD010000008">
    <property type="protein sequence ID" value="EBL7518429.1"/>
    <property type="molecule type" value="Genomic_DNA"/>
</dbReference>
<dbReference type="SUPFAM" id="SSF49354">
    <property type="entry name" value="PapD-like"/>
    <property type="match status" value="1"/>
</dbReference>
<dbReference type="AlphaFoldDB" id="A0A5T4LMV2"/>
<comment type="similarity">
    <text evidence="2">Belongs to the periplasmic pilus chaperone family.</text>
</comment>
<accession>A0A5T4LMV2</accession>
<evidence type="ECO:0000256" key="2">
    <source>
        <dbReference type="ARBA" id="ARBA00007399"/>
    </source>
</evidence>
<proteinExistence type="inferred from homology"/>
<gene>
    <name evidence="9" type="ORF">C1B90_20485</name>
</gene>
<evidence type="ECO:0000256" key="3">
    <source>
        <dbReference type="ARBA" id="ARBA00022729"/>
    </source>
</evidence>
<dbReference type="SUPFAM" id="SSF49584">
    <property type="entry name" value="Periplasmic chaperone C-domain"/>
    <property type="match status" value="1"/>
</dbReference>
<dbReference type="InterPro" id="IPR008962">
    <property type="entry name" value="PapD-like_sf"/>
</dbReference>
<feature type="chain" id="PRO_5026294238" evidence="6">
    <location>
        <begin position="20"/>
        <end position="235"/>
    </location>
</feature>
<protein>
    <submittedName>
        <fullName evidence="9">Molecular chaperone</fullName>
    </submittedName>
</protein>
<feature type="signal peptide" evidence="6">
    <location>
        <begin position="1"/>
        <end position="19"/>
    </location>
</feature>
<name>A0A5T4LMV2_SALER</name>
<dbReference type="GO" id="GO:0071555">
    <property type="term" value="P:cell wall organization"/>
    <property type="evidence" value="ECO:0007669"/>
    <property type="project" value="InterPro"/>
</dbReference>
<evidence type="ECO:0000259" key="7">
    <source>
        <dbReference type="Pfam" id="PF00345"/>
    </source>
</evidence>
<evidence type="ECO:0000313" key="9">
    <source>
        <dbReference type="EMBL" id="EBL7518429.1"/>
    </source>
</evidence>
<dbReference type="GO" id="GO:0030288">
    <property type="term" value="C:outer membrane-bounded periplasmic space"/>
    <property type="evidence" value="ECO:0007669"/>
    <property type="project" value="InterPro"/>
</dbReference>
<comment type="caution">
    <text evidence="9">The sequence shown here is derived from an EMBL/GenBank/DDBJ whole genome shotgun (WGS) entry which is preliminary data.</text>
</comment>
<dbReference type="Pfam" id="PF00345">
    <property type="entry name" value="PapD_N"/>
    <property type="match status" value="1"/>
</dbReference>
<evidence type="ECO:0000256" key="1">
    <source>
        <dbReference type="ARBA" id="ARBA00004418"/>
    </source>
</evidence>
<dbReference type="InterPro" id="IPR001829">
    <property type="entry name" value="Pili_assmbl_chaperone_bac"/>
</dbReference>
<dbReference type="InterPro" id="IPR036316">
    <property type="entry name" value="Pili_assmbl_chap_C_dom_sf"/>
</dbReference>
<evidence type="ECO:0000256" key="4">
    <source>
        <dbReference type="ARBA" id="ARBA00022764"/>
    </source>
</evidence>
<dbReference type="Pfam" id="PF02753">
    <property type="entry name" value="PapD_C"/>
    <property type="match status" value="1"/>
</dbReference>
<feature type="domain" description="Pili assembly chaperone C-terminal" evidence="8">
    <location>
        <begin position="170"/>
        <end position="227"/>
    </location>
</feature>
<comment type="subcellular location">
    <subcellularLocation>
        <location evidence="1">Periplasm</location>
    </subcellularLocation>
</comment>
<organism evidence="9">
    <name type="scientific">Salmonella enterica</name>
    <name type="common">Salmonella choleraesuis</name>
    <dbReference type="NCBI Taxonomy" id="28901"/>
    <lineage>
        <taxon>Bacteria</taxon>
        <taxon>Pseudomonadati</taxon>
        <taxon>Pseudomonadota</taxon>
        <taxon>Gammaproteobacteria</taxon>
        <taxon>Enterobacterales</taxon>
        <taxon>Enterobacteriaceae</taxon>
        <taxon>Salmonella</taxon>
    </lineage>
</organism>
<keyword evidence="4" id="KW-0574">Periplasm</keyword>